<accession>A0A7I4XXP5</accession>
<proteinExistence type="predicted"/>
<dbReference type="AlphaFoldDB" id="A0A7I4XXP5"/>
<evidence type="ECO:0000313" key="2">
    <source>
        <dbReference type="WBParaSite" id="HCON_00018400-00001"/>
    </source>
</evidence>
<dbReference type="OMA" id="CYTGDGL"/>
<sequence>MKFLSALDSQFGVNFREFIEKEEVDFTKWIMRFTPLDGIYGLSLSVPTVWPGVLRNDYIELLSYQERDKYELMEKWFTNVRSSVHAPNVAGCRAEKDMIALRMAIIEDGVIEVERCYTGDGLLPGINSRSFTVKIGPISSSSGQDLDFKTIDFLRTRLVHNGVVVQHKYKRPDDLHVASRLVSTGYPSKRYIIALSKNISGAMPAALSGEGIVIAIEGDKGVRPEGSRKDVAAYLELLSREADSRRVALKQAAEAAMADAYAKGLVPSRVPEEMEEVHATAADITTCI</sequence>
<reference evidence="2" key="1">
    <citation type="submission" date="2020-12" db="UniProtKB">
        <authorList>
            <consortium name="WormBaseParasite"/>
        </authorList>
    </citation>
    <scope>IDENTIFICATION</scope>
    <source>
        <strain evidence="2">MHco3</strain>
    </source>
</reference>
<dbReference type="WBParaSite" id="HCON_00018400-00001">
    <property type="protein sequence ID" value="HCON_00018400-00001"/>
    <property type="gene ID" value="HCON_00018400"/>
</dbReference>
<name>A0A7I4XXP5_HAECO</name>
<evidence type="ECO:0000313" key="1">
    <source>
        <dbReference type="Proteomes" id="UP000025227"/>
    </source>
</evidence>
<organism evidence="1 2">
    <name type="scientific">Haemonchus contortus</name>
    <name type="common">Barber pole worm</name>
    <dbReference type="NCBI Taxonomy" id="6289"/>
    <lineage>
        <taxon>Eukaryota</taxon>
        <taxon>Metazoa</taxon>
        <taxon>Ecdysozoa</taxon>
        <taxon>Nematoda</taxon>
        <taxon>Chromadorea</taxon>
        <taxon>Rhabditida</taxon>
        <taxon>Rhabditina</taxon>
        <taxon>Rhabditomorpha</taxon>
        <taxon>Strongyloidea</taxon>
        <taxon>Trichostrongylidae</taxon>
        <taxon>Haemonchus</taxon>
    </lineage>
</organism>
<protein>
    <submittedName>
        <fullName evidence="2">Mrr_cat domain-containing protein</fullName>
    </submittedName>
</protein>
<keyword evidence="1" id="KW-1185">Reference proteome</keyword>
<dbReference type="Proteomes" id="UP000025227">
    <property type="component" value="Unplaced"/>
</dbReference>